<organism evidence="2">
    <name type="scientific">Metalysinibacillus saudimassiliensis</name>
    <dbReference type="NCBI Taxonomy" id="1461583"/>
    <lineage>
        <taxon>Bacteria</taxon>
        <taxon>Bacillati</taxon>
        <taxon>Bacillota</taxon>
        <taxon>Bacilli</taxon>
        <taxon>Bacillales</taxon>
        <taxon>Caryophanaceae</taxon>
        <taxon>Metalysinibacillus</taxon>
    </lineage>
</organism>
<protein>
    <recommendedName>
        <fullName evidence="1">Putative component of 'biosynthetic module' domain-containing protein</fullName>
    </recommendedName>
</protein>
<dbReference type="HOGENOM" id="CLU_021403_1_0_9"/>
<gene>
    <name evidence="2" type="ORF">BN1050_02422</name>
</gene>
<accession>A0A078MKW0</accession>
<dbReference type="AlphaFoldDB" id="A0A078MKW0"/>
<feature type="domain" description="Putative component of 'biosynthetic module'" evidence="1">
    <location>
        <begin position="281"/>
        <end position="498"/>
    </location>
</feature>
<dbReference type="InterPro" id="IPR025647">
    <property type="entry name" value="YceG_bac"/>
</dbReference>
<evidence type="ECO:0000313" key="2">
    <source>
        <dbReference type="EMBL" id="CEA05361.1"/>
    </source>
</evidence>
<name>A0A078MKW0_9BACL</name>
<sequence length="533" mass="61924">MLRQFQVLAVNEVDWAFRLTQPISSRPDYIHTEERVQYQQVVVNVQGVPYDETAYYQELYELSLQHSVTILSEDLDKTIPPERFQALQKMYELVQKQPTLSLNRFVAFLDAEQLLPRYQNDWQRELRLQFITILQQFEQDKGTRYTHPDFRRLLLDLIKWMWNHIDPWLKQFDMVTATPSIVWFGALTTSQHYFLRYCINCGFDVALITPNEAAVIVPTMSVVRYPTMQADAQFPTAPPKQQTTVAYGAQREISTILGGEDGYLAPWSLREHEAHGITLRTTYNEIEILGEQRALVRPGFEVKQHQVNIPVLFTKISGVPLDEANYWAQIHRFVALDHATLVEEFPFQQENRANNQYHYTQALGRDGKLVADKMLASNWWQHTHLHDGVQRSIAAAMIRLCEAPRLKRLAGETDDALRLYTFSQAMQMPRAVGALLQRYDYTQDVPKIILYNNEINGELSRADAATLLMLNELGLDIVLFNPAGLNDLERYIDKAQFDHHLLDEMRFNYAYRAPQTKSSLTDVFKGFLGFRRD</sequence>
<dbReference type="EMBL" id="LN483077">
    <property type="protein sequence ID" value="CEA05361.1"/>
    <property type="molecule type" value="Genomic_DNA"/>
</dbReference>
<feature type="domain" description="Putative component of 'biosynthetic module'" evidence="1">
    <location>
        <begin position="12"/>
        <end position="257"/>
    </location>
</feature>
<dbReference type="PATRIC" id="fig|1461583.4.peg.2339"/>
<reference evidence="2" key="1">
    <citation type="submission" date="2014-07" db="EMBL/GenBank/DDBJ databases">
        <authorList>
            <person name="Urmite Genomes Urmite Genomes"/>
        </authorList>
    </citation>
    <scope>NUCLEOTIDE SEQUENCE</scope>
    <source>
        <strain evidence="2">13S34_air</strain>
    </source>
</reference>
<dbReference type="Pfam" id="PF14266">
    <property type="entry name" value="YceG_bac"/>
    <property type="match status" value="2"/>
</dbReference>
<evidence type="ECO:0000259" key="1">
    <source>
        <dbReference type="Pfam" id="PF14266"/>
    </source>
</evidence>
<proteinExistence type="predicted"/>